<organism evidence="3 4">
    <name type="scientific">Hyphomicrobium facile</name>
    <dbReference type="NCBI Taxonomy" id="51670"/>
    <lineage>
        <taxon>Bacteria</taxon>
        <taxon>Pseudomonadati</taxon>
        <taxon>Pseudomonadota</taxon>
        <taxon>Alphaproteobacteria</taxon>
        <taxon>Hyphomicrobiales</taxon>
        <taxon>Hyphomicrobiaceae</taxon>
        <taxon>Hyphomicrobium</taxon>
    </lineage>
</organism>
<dbReference type="InterPro" id="IPR028098">
    <property type="entry name" value="Glyco_trans_4-like_N"/>
</dbReference>
<keyword evidence="4" id="KW-1185">Reference proteome</keyword>
<keyword evidence="3" id="KW-0808">Transferase</keyword>
<name>A0A1I7NDH2_9HYPH</name>
<dbReference type="GO" id="GO:0016758">
    <property type="term" value="F:hexosyltransferase activity"/>
    <property type="evidence" value="ECO:0007669"/>
    <property type="project" value="TreeGrafter"/>
</dbReference>
<dbReference type="InterPro" id="IPR050194">
    <property type="entry name" value="Glycosyltransferase_grp1"/>
</dbReference>
<reference evidence="4" key="1">
    <citation type="submission" date="2016-10" db="EMBL/GenBank/DDBJ databases">
        <authorList>
            <person name="Varghese N."/>
            <person name="Submissions S."/>
        </authorList>
    </citation>
    <scope>NUCLEOTIDE SEQUENCE [LARGE SCALE GENOMIC DNA]</scope>
    <source>
        <strain evidence="4">DSM 1565</strain>
    </source>
</reference>
<accession>A0A1I7NDH2</accession>
<dbReference type="STRING" id="51670.SAMN04488557_1688"/>
<dbReference type="PANTHER" id="PTHR45947:SF3">
    <property type="entry name" value="SULFOQUINOVOSYL TRANSFERASE SQD2"/>
    <property type="match status" value="1"/>
</dbReference>
<gene>
    <name evidence="3" type="ORF">SAMN04488557_1688</name>
</gene>
<sequence length="428" mass="47480">MRVLFLNRFFYPDHSATSQMLSDLAFGLARAGYPVTVITSRQLYDAPRDQLAARERIEGVDVFRVWTSRFGRSNLALRAIDYLTFYLSASWALLSRVRRGDVVVAKTDPPMISVLAAPIAKLRGALFVNWLQDIFPEVAKAVEVGGAVTGWTYRPLQSLRNASLRAADMNIVIGDRMAELVMSLGVDNSRLRIIPNWTNCGDIRPIDQGSNKLRSKWELGSAFVVGYSGNLGRAHEIDTILAAAASIEQKRGRSEEASHIVWLFVGGGALFEPLKREAQVRKLTSLQFQNYQPREILAEALSVANVHLVSLKAELEGLIVPSKFYGVAAAGRPTIFIGDRDGEIARYLTRIGCGFVVDIGDGEGLAKRILELAENGEAAKDMGRRAREYCEQHFDRKQAALAWDAVLTELKVKKNYRESRTMLDSSAS</sequence>
<dbReference type="Proteomes" id="UP000199423">
    <property type="component" value="Unassembled WGS sequence"/>
</dbReference>
<dbReference type="SUPFAM" id="SSF53756">
    <property type="entry name" value="UDP-Glycosyltransferase/glycogen phosphorylase"/>
    <property type="match status" value="1"/>
</dbReference>
<dbReference type="Gene3D" id="3.40.50.2000">
    <property type="entry name" value="Glycogen Phosphorylase B"/>
    <property type="match status" value="2"/>
</dbReference>
<evidence type="ECO:0000313" key="4">
    <source>
        <dbReference type="Proteomes" id="UP000199423"/>
    </source>
</evidence>
<evidence type="ECO:0000259" key="2">
    <source>
        <dbReference type="Pfam" id="PF13579"/>
    </source>
</evidence>
<feature type="domain" description="Glycosyltransferase subfamily 4-like N-terminal" evidence="2">
    <location>
        <begin position="20"/>
        <end position="197"/>
    </location>
</feature>
<evidence type="ECO:0000313" key="3">
    <source>
        <dbReference type="EMBL" id="SFV32681.1"/>
    </source>
</evidence>
<dbReference type="InterPro" id="IPR001296">
    <property type="entry name" value="Glyco_trans_1"/>
</dbReference>
<dbReference type="AlphaFoldDB" id="A0A1I7NDH2"/>
<dbReference type="Pfam" id="PF00534">
    <property type="entry name" value="Glycos_transf_1"/>
    <property type="match status" value="1"/>
</dbReference>
<proteinExistence type="predicted"/>
<dbReference type="Pfam" id="PF13579">
    <property type="entry name" value="Glyco_trans_4_4"/>
    <property type="match status" value="1"/>
</dbReference>
<feature type="domain" description="Glycosyl transferase family 1" evidence="1">
    <location>
        <begin position="220"/>
        <end position="388"/>
    </location>
</feature>
<evidence type="ECO:0000259" key="1">
    <source>
        <dbReference type="Pfam" id="PF00534"/>
    </source>
</evidence>
<dbReference type="CDD" id="cd03794">
    <property type="entry name" value="GT4_WbuB-like"/>
    <property type="match status" value="1"/>
</dbReference>
<dbReference type="OrthoDB" id="185319at2"/>
<protein>
    <submittedName>
        <fullName evidence="3">Glycosyltransferase involved in cell wall bisynthesis</fullName>
    </submittedName>
</protein>
<dbReference type="PANTHER" id="PTHR45947">
    <property type="entry name" value="SULFOQUINOVOSYL TRANSFERASE SQD2"/>
    <property type="match status" value="1"/>
</dbReference>
<dbReference type="EMBL" id="FPCH01000002">
    <property type="protein sequence ID" value="SFV32681.1"/>
    <property type="molecule type" value="Genomic_DNA"/>
</dbReference>